<keyword evidence="3" id="KW-1185">Reference proteome</keyword>
<feature type="domain" description="N-acetyltransferase" evidence="1">
    <location>
        <begin position="72"/>
        <end position="127"/>
    </location>
</feature>
<gene>
    <name evidence="2" type="ORF">M406DRAFT_357110</name>
</gene>
<dbReference type="GO" id="GO:0016747">
    <property type="term" value="F:acyltransferase activity, transferring groups other than amino-acyl groups"/>
    <property type="evidence" value="ECO:0007669"/>
    <property type="project" value="InterPro"/>
</dbReference>
<sequence>MQQPEKYSVLIARLSNKTIAYSIWDIDMCIKSNIGDHGIEKRRDADPAHMKEYSKRMSETYSKYFNKYGSKQLRLEWLIVHPDFRYRGAGTILCNWGKEEAIKRGGWTLTVTASPMGKCLYNKLGYQDLGVVVAQVDKEVERVGIFVLAKEDLVKM</sequence>
<evidence type="ECO:0000313" key="3">
    <source>
        <dbReference type="Proteomes" id="UP000803844"/>
    </source>
</evidence>
<dbReference type="Proteomes" id="UP000803844">
    <property type="component" value="Unassembled WGS sequence"/>
</dbReference>
<dbReference type="InterPro" id="IPR016181">
    <property type="entry name" value="Acyl_CoA_acyltransferase"/>
</dbReference>
<protein>
    <recommendedName>
        <fullName evidence="1">N-acetyltransferase domain-containing protein</fullName>
    </recommendedName>
</protein>
<comment type="caution">
    <text evidence="2">The sequence shown here is derived from an EMBL/GenBank/DDBJ whole genome shotgun (WGS) entry which is preliminary data.</text>
</comment>
<proteinExistence type="predicted"/>
<dbReference type="RefSeq" id="XP_040774497.1">
    <property type="nucleotide sequence ID" value="XM_040923593.1"/>
</dbReference>
<dbReference type="Gene3D" id="3.40.630.30">
    <property type="match status" value="1"/>
</dbReference>
<dbReference type="SUPFAM" id="SSF55729">
    <property type="entry name" value="Acyl-CoA N-acyltransferases (Nat)"/>
    <property type="match status" value="1"/>
</dbReference>
<dbReference type="EMBL" id="MU032349">
    <property type="protein sequence ID" value="KAF3763536.1"/>
    <property type="molecule type" value="Genomic_DNA"/>
</dbReference>
<reference evidence="2" key="1">
    <citation type="journal article" date="2020" name="Phytopathology">
        <title>Genome sequence of the chestnut blight fungus Cryphonectria parasitica EP155: A fundamental resource for an archetypical invasive plant pathogen.</title>
        <authorList>
            <person name="Crouch J.A."/>
            <person name="Dawe A."/>
            <person name="Aerts A."/>
            <person name="Barry K."/>
            <person name="Churchill A.C.L."/>
            <person name="Grimwood J."/>
            <person name="Hillman B."/>
            <person name="Milgroom M.G."/>
            <person name="Pangilinan J."/>
            <person name="Smith M."/>
            <person name="Salamov A."/>
            <person name="Schmutz J."/>
            <person name="Yadav J."/>
            <person name="Grigoriev I.V."/>
            <person name="Nuss D."/>
        </authorList>
    </citation>
    <scope>NUCLEOTIDE SEQUENCE</scope>
    <source>
        <strain evidence="2">EP155</strain>
    </source>
</reference>
<dbReference type="OrthoDB" id="4738875at2759"/>
<evidence type="ECO:0000313" key="2">
    <source>
        <dbReference type="EMBL" id="KAF3763536.1"/>
    </source>
</evidence>
<dbReference type="AlphaFoldDB" id="A0A9P5CMX5"/>
<dbReference type="GeneID" id="63840722"/>
<organism evidence="2 3">
    <name type="scientific">Cryphonectria parasitica (strain ATCC 38755 / EP155)</name>
    <dbReference type="NCBI Taxonomy" id="660469"/>
    <lineage>
        <taxon>Eukaryota</taxon>
        <taxon>Fungi</taxon>
        <taxon>Dikarya</taxon>
        <taxon>Ascomycota</taxon>
        <taxon>Pezizomycotina</taxon>
        <taxon>Sordariomycetes</taxon>
        <taxon>Sordariomycetidae</taxon>
        <taxon>Diaporthales</taxon>
        <taxon>Cryphonectriaceae</taxon>
        <taxon>Cryphonectria-Endothia species complex</taxon>
        <taxon>Cryphonectria</taxon>
    </lineage>
</organism>
<accession>A0A9P5CMX5</accession>
<evidence type="ECO:0000259" key="1">
    <source>
        <dbReference type="Pfam" id="PF13508"/>
    </source>
</evidence>
<name>A0A9P5CMX5_CRYP1</name>
<dbReference type="Pfam" id="PF13508">
    <property type="entry name" value="Acetyltransf_7"/>
    <property type="match status" value="1"/>
</dbReference>
<dbReference type="InterPro" id="IPR000182">
    <property type="entry name" value="GNAT_dom"/>
</dbReference>
<dbReference type="CDD" id="cd04301">
    <property type="entry name" value="NAT_SF"/>
    <property type="match status" value="1"/>
</dbReference>